<dbReference type="Proteomes" id="UP000887574">
    <property type="component" value="Unplaced"/>
</dbReference>
<proteinExistence type="predicted"/>
<name>A0A915CMW7_9BILA</name>
<dbReference type="WBParaSite" id="jg10667">
    <property type="protein sequence ID" value="jg10667"/>
    <property type="gene ID" value="jg10667"/>
</dbReference>
<sequence length="230" mass="25801">MESDSDSDVNVFGDSSEEEVSATIRASSERIPTKVVNDAVVRFVCGKRKSQYSLIYEGSYKLYQVAVADNCRRAQPPREPMKMEVLFIVDKVLRIVNQNPLTMNRDIIAAALEGAIDEVRFAVNTKSLGHRLTLFKQNLFPRGSFAPADLIIPEGWSVHTDGSQFIFFDSGSARRFVVMSSLFMLEKLSQCTSIACDGTFYARPRGWRQLYVFIQDAKYVHPSSCGLYAG</sequence>
<evidence type="ECO:0000313" key="2">
    <source>
        <dbReference type="WBParaSite" id="jg10667"/>
    </source>
</evidence>
<keyword evidence="1" id="KW-1185">Reference proteome</keyword>
<dbReference type="AlphaFoldDB" id="A0A915CMW7"/>
<accession>A0A915CMW7</accession>
<protein>
    <submittedName>
        <fullName evidence="2">Uncharacterized protein</fullName>
    </submittedName>
</protein>
<evidence type="ECO:0000313" key="1">
    <source>
        <dbReference type="Proteomes" id="UP000887574"/>
    </source>
</evidence>
<reference evidence="2" key="1">
    <citation type="submission" date="2022-11" db="UniProtKB">
        <authorList>
            <consortium name="WormBaseParasite"/>
        </authorList>
    </citation>
    <scope>IDENTIFICATION</scope>
</reference>
<organism evidence="1 2">
    <name type="scientific">Ditylenchus dipsaci</name>
    <dbReference type="NCBI Taxonomy" id="166011"/>
    <lineage>
        <taxon>Eukaryota</taxon>
        <taxon>Metazoa</taxon>
        <taxon>Ecdysozoa</taxon>
        <taxon>Nematoda</taxon>
        <taxon>Chromadorea</taxon>
        <taxon>Rhabditida</taxon>
        <taxon>Tylenchina</taxon>
        <taxon>Tylenchomorpha</taxon>
        <taxon>Sphaerularioidea</taxon>
        <taxon>Anguinidae</taxon>
        <taxon>Anguininae</taxon>
        <taxon>Ditylenchus</taxon>
    </lineage>
</organism>